<accession>A0A1H3HXR9</accession>
<keyword evidence="4" id="KW-1185">Reference proteome</keyword>
<dbReference type="InterPro" id="IPR049838">
    <property type="entry name" value="XacA-like"/>
</dbReference>
<protein>
    <submittedName>
        <fullName evidence="3">Xylose dehydrogenase (NAD/NADP)</fullName>
    </submittedName>
</protein>
<dbReference type="Gene3D" id="3.30.360.10">
    <property type="entry name" value="Dihydrodipicolinate Reductase, domain 2"/>
    <property type="match status" value="1"/>
</dbReference>
<dbReference type="Pfam" id="PF22725">
    <property type="entry name" value="GFO_IDH_MocA_C3"/>
    <property type="match status" value="1"/>
</dbReference>
<evidence type="ECO:0000259" key="1">
    <source>
        <dbReference type="Pfam" id="PF01408"/>
    </source>
</evidence>
<feature type="domain" description="Gfo/Idh/MocA-like oxidoreductase N-terminal" evidence="1">
    <location>
        <begin position="29"/>
        <end position="150"/>
    </location>
</feature>
<dbReference type="OrthoDB" id="195534at2157"/>
<dbReference type="STRING" id="660517.SAMN04487946_108127"/>
<dbReference type="GO" id="GO:0000166">
    <property type="term" value="F:nucleotide binding"/>
    <property type="evidence" value="ECO:0007669"/>
    <property type="project" value="InterPro"/>
</dbReference>
<dbReference type="InterPro" id="IPR036291">
    <property type="entry name" value="NAD(P)-bd_dom_sf"/>
</dbReference>
<dbReference type="InterPro" id="IPR000683">
    <property type="entry name" value="Gfo/Idh/MocA-like_OxRdtase_N"/>
</dbReference>
<dbReference type="SUPFAM" id="SSF55347">
    <property type="entry name" value="Glyceraldehyde-3-phosphate dehydrogenase-like, C-terminal domain"/>
    <property type="match status" value="1"/>
</dbReference>
<dbReference type="NCBIfam" id="NF041392">
    <property type="entry name" value="XylDh_Gfo6_Halo"/>
    <property type="match status" value="1"/>
</dbReference>
<evidence type="ECO:0000259" key="2">
    <source>
        <dbReference type="Pfam" id="PF22725"/>
    </source>
</evidence>
<dbReference type="RefSeq" id="WP_089767685.1">
    <property type="nucleotide sequence ID" value="NZ_FNPB01000008.1"/>
</dbReference>
<dbReference type="InterPro" id="IPR055170">
    <property type="entry name" value="GFO_IDH_MocA-like_dom"/>
</dbReference>
<dbReference type="PANTHER" id="PTHR43377">
    <property type="entry name" value="BILIVERDIN REDUCTASE A"/>
    <property type="match status" value="1"/>
</dbReference>
<dbReference type="SUPFAM" id="SSF51735">
    <property type="entry name" value="NAD(P)-binding Rossmann-fold domains"/>
    <property type="match status" value="1"/>
</dbReference>
<evidence type="ECO:0000313" key="4">
    <source>
        <dbReference type="Proteomes" id="UP000199170"/>
    </source>
</evidence>
<name>A0A1H3HXR9_9EURY</name>
<dbReference type="Gene3D" id="3.40.50.720">
    <property type="entry name" value="NAD(P)-binding Rossmann-like Domain"/>
    <property type="match status" value="1"/>
</dbReference>
<proteinExistence type="predicted"/>
<feature type="domain" description="GFO/IDH/MocA-like oxidoreductase" evidence="2">
    <location>
        <begin position="158"/>
        <end position="282"/>
    </location>
</feature>
<dbReference type="Proteomes" id="UP000199170">
    <property type="component" value="Unassembled WGS sequence"/>
</dbReference>
<dbReference type="PANTHER" id="PTHR43377:SF1">
    <property type="entry name" value="BILIVERDIN REDUCTASE A"/>
    <property type="match status" value="1"/>
</dbReference>
<reference evidence="4" key="1">
    <citation type="submission" date="2016-10" db="EMBL/GenBank/DDBJ databases">
        <authorList>
            <person name="Varghese N."/>
            <person name="Submissions S."/>
        </authorList>
    </citation>
    <scope>NUCLEOTIDE SEQUENCE [LARGE SCALE GENOMIC DNA]</scope>
    <source>
        <strain evidence="4">CGMCC 1.10118</strain>
    </source>
</reference>
<organism evidence="3 4">
    <name type="scientific">Halobellus clavatus</name>
    <dbReference type="NCBI Taxonomy" id="660517"/>
    <lineage>
        <taxon>Archaea</taxon>
        <taxon>Methanobacteriati</taxon>
        <taxon>Methanobacteriota</taxon>
        <taxon>Stenosarchaea group</taxon>
        <taxon>Halobacteria</taxon>
        <taxon>Halobacteriales</taxon>
        <taxon>Haloferacaceae</taxon>
        <taxon>Halobellus</taxon>
    </lineage>
</organism>
<dbReference type="EMBL" id="FNPB01000008">
    <property type="protein sequence ID" value="SDY20273.1"/>
    <property type="molecule type" value="Genomic_DNA"/>
</dbReference>
<evidence type="ECO:0000313" key="3">
    <source>
        <dbReference type="EMBL" id="SDY20273.1"/>
    </source>
</evidence>
<gene>
    <name evidence="3" type="ORF">SAMN04487946_108127</name>
</gene>
<sequence length="367" mass="40350">MEQPFAEYLDDFTRRDWQTLDPEDVSAPVRIAVVGLGWFAREWALPGIARSAFTDATVVTDVDAEAVETVAAERDVHGVSPEELRAGSVADEYDAVYVATPNATHLEYVTAAAEQGKAVLCEKPLEATLDRARRLVSACRDAGVPLMVGYRMQTDPAVRRLRDLVRAGVAGDVIHVHATMSQTMLGELGSDHDQWRLDAQLSGGSAVMDLGVYPLNTIRFVLGTDPVRVSGRTRTEHEAFADVDEHAMYRLEFPGGVDAMCTVSQNAQHASRLEITGTDARLILDPAFYEREDRGFALDRGGTRIDVDFEQVHQLEEEFAYFGHQLLAEEPFSPDGDHALTDMEALDGIYESAETREPVALSGELPD</sequence>
<dbReference type="Pfam" id="PF01408">
    <property type="entry name" value="GFO_IDH_MocA"/>
    <property type="match status" value="1"/>
</dbReference>
<dbReference type="AlphaFoldDB" id="A0A1H3HXR9"/>
<dbReference type="InterPro" id="IPR051450">
    <property type="entry name" value="Gfo/Idh/MocA_Oxidoreductases"/>
</dbReference>